<dbReference type="Proteomes" id="UP000001067">
    <property type="component" value="Unassembled WGS sequence"/>
</dbReference>
<feature type="transmembrane region" description="Helical" evidence="7">
    <location>
        <begin position="943"/>
        <end position="963"/>
    </location>
</feature>
<gene>
    <name evidence="9" type="ORF">PTT_12732</name>
</gene>
<dbReference type="InterPro" id="IPR018966">
    <property type="entry name" value="VTC_domain"/>
</dbReference>
<evidence type="ECO:0000313" key="10">
    <source>
        <dbReference type="Proteomes" id="UP000001067"/>
    </source>
</evidence>
<dbReference type="GO" id="GO:0016237">
    <property type="term" value="P:microautophagy"/>
    <property type="evidence" value="ECO:0007669"/>
    <property type="project" value="TreeGrafter"/>
</dbReference>
<dbReference type="AlphaFoldDB" id="E3RUG9"/>
<name>E3RUG9_PYRTT</name>
<dbReference type="GO" id="GO:0042144">
    <property type="term" value="P:vacuole fusion, non-autophagic"/>
    <property type="evidence" value="ECO:0007669"/>
    <property type="project" value="TreeGrafter"/>
</dbReference>
<dbReference type="GO" id="GO:0006799">
    <property type="term" value="P:polyphosphate biosynthetic process"/>
    <property type="evidence" value="ECO:0007669"/>
    <property type="project" value="UniProtKB-ARBA"/>
</dbReference>
<dbReference type="InterPro" id="IPR051572">
    <property type="entry name" value="VTC_Complex_Subunit"/>
</dbReference>
<evidence type="ECO:0000256" key="1">
    <source>
        <dbReference type="ARBA" id="ARBA00004128"/>
    </source>
</evidence>
<dbReference type="EMBL" id="GL535130">
    <property type="protein sequence ID" value="EFQ90630.1"/>
    <property type="molecule type" value="Genomic_DNA"/>
</dbReference>
<dbReference type="HOGENOM" id="CLU_015643_0_0_1"/>
<keyword evidence="5 7" id="KW-0472">Membrane</keyword>
<dbReference type="KEGG" id="pte:PTT_12732"/>
<evidence type="ECO:0000256" key="5">
    <source>
        <dbReference type="ARBA" id="ARBA00023136"/>
    </source>
</evidence>
<feature type="domain" description="SPX" evidence="8">
    <location>
        <begin position="187"/>
        <end position="348"/>
    </location>
</feature>
<dbReference type="PROSITE" id="PS51382">
    <property type="entry name" value="SPX"/>
    <property type="match status" value="1"/>
</dbReference>
<evidence type="ECO:0000259" key="8">
    <source>
        <dbReference type="PROSITE" id="PS51382"/>
    </source>
</evidence>
<dbReference type="InterPro" id="IPR042267">
    <property type="entry name" value="VTC_sf"/>
</dbReference>
<feature type="region of interest" description="Disordered" evidence="6">
    <location>
        <begin position="726"/>
        <end position="807"/>
    </location>
</feature>
<dbReference type="GO" id="GO:0000329">
    <property type="term" value="C:fungal-type vacuole membrane"/>
    <property type="evidence" value="ECO:0007669"/>
    <property type="project" value="TreeGrafter"/>
</dbReference>
<feature type="compositionally biased region" description="Low complexity" evidence="6">
    <location>
        <begin position="740"/>
        <end position="751"/>
    </location>
</feature>
<comment type="subcellular location">
    <subcellularLocation>
        <location evidence="1">Vacuole membrane</location>
        <topology evidence="1">Multi-pass membrane protein</topology>
    </subcellularLocation>
</comment>
<evidence type="ECO:0000256" key="6">
    <source>
        <dbReference type="SAM" id="MobiDB-lite"/>
    </source>
</evidence>
<evidence type="ECO:0000313" key="9">
    <source>
        <dbReference type="EMBL" id="EFQ90630.1"/>
    </source>
</evidence>
<dbReference type="GO" id="GO:0033254">
    <property type="term" value="C:vacuolar transporter chaperone complex"/>
    <property type="evidence" value="ECO:0007669"/>
    <property type="project" value="TreeGrafter"/>
</dbReference>
<dbReference type="GO" id="GO:0007034">
    <property type="term" value="P:vacuolar transport"/>
    <property type="evidence" value="ECO:0007669"/>
    <property type="project" value="TreeGrafter"/>
</dbReference>
<evidence type="ECO:0000256" key="2">
    <source>
        <dbReference type="ARBA" id="ARBA00022554"/>
    </source>
</evidence>
<keyword evidence="2" id="KW-0926">Vacuole</keyword>
<reference evidence="9 10" key="1">
    <citation type="journal article" date="2010" name="Genome Biol.">
        <title>A first genome assembly of the barley fungal pathogen Pyrenophora teres f. teres.</title>
        <authorList>
            <person name="Ellwood S.R."/>
            <person name="Liu Z."/>
            <person name="Syme R.A."/>
            <person name="Lai Z."/>
            <person name="Hane J.K."/>
            <person name="Keiper F."/>
            <person name="Moffat C.S."/>
            <person name="Oliver R.P."/>
            <person name="Friesen T.L."/>
        </authorList>
    </citation>
    <scope>NUCLEOTIDE SEQUENCE [LARGE SCALE GENOMIC DNA]</scope>
    <source>
        <strain evidence="9 10">0-1</strain>
    </source>
</reference>
<dbReference type="STRING" id="861557.E3RUG9"/>
<dbReference type="PANTHER" id="PTHR46140">
    <property type="entry name" value="VACUOLAR TRANSPORTER CHAPERONE 1-RELATED"/>
    <property type="match status" value="1"/>
</dbReference>
<dbReference type="InterPro" id="IPR004331">
    <property type="entry name" value="SPX_dom"/>
</dbReference>
<keyword evidence="3 7" id="KW-0812">Transmembrane</keyword>
<accession>E3RUG9</accession>
<dbReference type="eggNOG" id="KOG1161">
    <property type="taxonomic scope" value="Eukaryota"/>
</dbReference>
<keyword evidence="10" id="KW-1185">Reference proteome</keyword>
<dbReference type="Gene3D" id="3.20.100.30">
    <property type="entry name" value="VTC, catalytic tunnel domain"/>
    <property type="match status" value="1"/>
</dbReference>
<dbReference type="CDD" id="cd14474">
    <property type="entry name" value="SPX_YDR089W"/>
    <property type="match status" value="1"/>
</dbReference>
<protein>
    <recommendedName>
        <fullName evidence="8">SPX domain-containing protein</fullName>
    </recommendedName>
</protein>
<evidence type="ECO:0000256" key="4">
    <source>
        <dbReference type="ARBA" id="ARBA00022989"/>
    </source>
</evidence>
<feature type="transmembrane region" description="Helical" evidence="7">
    <location>
        <begin position="975"/>
        <end position="997"/>
    </location>
</feature>
<proteinExistence type="predicted"/>
<feature type="transmembrane region" description="Helical" evidence="7">
    <location>
        <begin position="1009"/>
        <end position="1029"/>
    </location>
</feature>
<dbReference type="PANTHER" id="PTHR46140:SF1">
    <property type="entry name" value="VACUOLAR TRANSPORTER CHAPERONE COMPLEX SUBUNIT 4-RELATED"/>
    <property type="match status" value="1"/>
</dbReference>
<sequence>MSEIPIPEGLIEEPIDHAVDIIGVTFATDPFQRFCCVEEMKEAGTKDVPLDVNKAIFRMIITGLVENGGRCITVANSGISSVWTLDPVRDEYQANPAHPPVVHEMNTIAHSIRRANTPPSATHCLHLALLGNDRSHPSNDPSRNAKASDVMRPVMAMAREKGWPSQRIVLPPIDHSTSAIFTHSVGMKYGDTLRQRSIPEWGHYNIDYDYLKDLIKHQTTPGTNKAVSIPGQGESTERAFGDTFFKVLAEQHDRINLFVRSKSGEIERRLEHISKTLEQLRARRDPANGRLPARTVERYAKIDADVTRTGEEIRSLSRFQVTQRTGFIKILKKYKRWTKDRELSHVFKQEIGSRPDSLFQLDLGYLLDQYIDVLDALRCAFDSDGTCTSNAENGNGQSAAARISRMLDKGDDIDFDLALNTVPLGSKGNKATYWIHPDHIVEAQVLLLQHMRLYITNNRRNASARGTPIRRHSSNNNIDPYFGSEDTTGFVVLDHAEAYAFKQNASTIGAIEEPSGNIGIKAAGQVRCCASGGAAVVVCTQSDAQAQSPPVVKTAKMERKALKNFLGTCMNEDSMKHSGDASAVRQWLSEHPSTKPIAGALSKRTRLTGLHNNSTGGIWATLDKDVYLKDSLYKDLEDDDWTLAARSESAKRFPHAILEIRREGNQAISLIQTLDRSHLVERVRGFSLEAHAVWACCKPGAMSEPFWISLLDKDIRKLPEPVKKRSRRAMVYSSDSQAQNSPPATSTSNTSYDGQSSPLASRYEESSATSVHEFVDPPPLQAFRKKSRRPYSDYPPPLKPAEPEPEVQQRYWNEYDHPEDEETGYYIYVDPDADVKFPGQDLFEACARAARKMFGKQDTSDQASIAASEDSDDDTIDSSPMHSANYGTVEAQSKAASGKGYFSSLFRSVRDPAHDAELLNERRALLGQVENHQHMTEMTKLRFYSTALAAAVVIDVMLGLMTVTSRKKERGVVDAGVLIGTICTLVLCVVAVISMQTRKERLGWVHQGAVLSIAGGVVGLDVLLLLWILRI</sequence>
<organism evidence="10">
    <name type="scientific">Pyrenophora teres f. teres (strain 0-1)</name>
    <name type="common">Barley net blotch fungus</name>
    <name type="synonym">Drechslera teres f. teres</name>
    <dbReference type="NCBI Taxonomy" id="861557"/>
    <lineage>
        <taxon>Eukaryota</taxon>
        <taxon>Fungi</taxon>
        <taxon>Dikarya</taxon>
        <taxon>Ascomycota</taxon>
        <taxon>Pezizomycotina</taxon>
        <taxon>Dothideomycetes</taxon>
        <taxon>Pleosporomycetidae</taxon>
        <taxon>Pleosporales</taxon>
        <taxon>Pleosporineae</taxon>
        <taxon>Pleosporaceae</taxon>
        <taxon>Pyrenophora</taxon>
    </lineage>
</organism>
<dbReference type="OrthoDB" id="5588846at2759"/>
<dbReference type="Pfam" id="PF09359">
    <property type="entry name" value="VTC"/>
    <property type="match status" value="1"/>
</dbReference>
<feature type="region of interest" description="Disordered" evidence="6">
    <location>
        <begin position="857"/>
        <end position="884"/>
    </location>
</feature>
<evidence type="ECO:0000256" key="3">
    <source>
        <dbReference type="ARBA" id="ARBA00022692"/>
    </source>
</evidence>
<keyword evidence="4 7" id="KW-1133">Transmembrane helix</keyword>
<evidence type="ECO:0000256" key="7">
    <source>
        <dbReference type="SAM" id="Phobius"/>
    </source>
</evidence>